<evidence type="ECO:0000313" key="2">
    <source>
        <dbReference type="Proteomes" id="UP000199152"/>
    </source>
</evidence>
<reference evidence="1 2" key="1">
    <citation type="submission" date="2016-10" db="EMBL/GenBank/DDBJ databases">
        <authorList>
            <person name="de Groot N.N."/>
        </authorList>
    </citation>
    <scope>NUCLEOTIDE SEQUENCE [LARGE SCALE GENOMIC DNA]</scope>
    <source>
        <strain evidence="1 2">DSM 45317</strain>
    </source>
</reference>
<dbReference type="EMBL" id="FOSW01000024">
    <property type="protein sequence ID" value="SFL94538.1"/>
    <property type="molecule type" value="Genomic_DNA"/>
</dbReference>
<gene>
    <name evidence="1" type="ORF">SAMN04488085_12429</name>
</gene>
<dbReference type="InParanoid" id="A0A1I4LTX6"/>
<dbReference type="InterPro" id="IPR023296">
    <property type="entry name" value="Glyco_hydro_beta-prop_sf"/>
</dbReference>
<dbReference type="Proteomes" id="UP000199152">
    <property type="component" value="Unassembled WGS sequence"/>
</dbReference>
<dbReference type="Gene3D" id="2.115.10.20">
    <property type="entry name" value="Glycosyl hydrolase domain, family 43"/>
    <property type="match status" value="1"/>
</dbReference>
<dbReference type="AlphaFoldDB" id="A0A1I4LTX6"/>
<feature type="non-terminal residue" evidence="1">
    <location>
        <position position="1"/>
    </location>
</feature>
<evidence type="ECO:0008006" key="3">
    <source>
        <dbReference type="Google" id="ProtNLM"/>
    </source>
</evidence>
<name>A0A1I4LTX6_9ACTN</name>
<sequence length="375" mass="39268">AVRRGNTYFLRNSTTSGVADTVFAYGDPGDTALVGDWNGDGTDSLGVRRPRPGPAAFEITGLDLHDGMIVQVGGVYYLYGTQYACGFQWLTPNTPWCGFAVSTSTDRVNWSPPRLLFDPNGVDPWNGQTWQQVCGGTGAGCFNPRMIQRSGWGVDDGAWILWFNAPQDFNATGANPYYAMGCAGPAGPCGAGSGPRGSTHKPALGAYCGGNGDFAIVTPSSGRPVAICTDADQTLSQARLDVWGTNGDGTGARNLAGLTAVESPGAYQDAATGTWILTYSDPNCGYCSGTGTGYATAPSLLGPWTAPGGDSRRLSPTSCGGQPRTISVVDGYPFQGIDLWTGGNPNQTSARLRFEALTYHGSRPPGSPPFDLWPC</sequence>
<proteinExistence type="predicted"/>
<dbReference type="RefSeq" id="WP_218146406.1">
    <property type="nucleotide sequence ID" value="NZ_FOSW01000024.1"/>
</dbReference>
<protein>
    <recommendedName>
        <fullName evidence="3">Glycosyl hydrolases family 43</fullName>
    </recommendedName>
</protein>
<dbReference type="SUPFAM" id="SSF75005">
    <property type="entry name" value="Arabinanase/levansucrase/invertase"/>
    <property type="match status" value="1"/>
</dbReference>
<dbReference type="STRING" id="504800.SAMN04488085_12429"/>
<keyword evidence="2" id="KW-1185">Reference proteome</keyword>
<accession>A0A1I4LTX6</accession>
<evidence type="ECO:0000313" key="1">
    <source>
        <dbReference type="EMBL" id="SFL94538.1"/>
    </source>
</evidence>
<organism evidence="1 2">
    <name type="scientific">Geodermatophilus ruber</name>
    <dbReference type="NCBI Taxonomy" id="504800"/>
    <lineage>
        <taxon>Bacteria</taxon>
        <taxon>Bacillati</taxon>
        <taxon>Actinomycetota</taxon>
        <taxon>Actinomycetes</taxon>
        <taxon>Geodermatophilales</taxon>
        <taxon>Geodermatophilaceae</taxon>
        <taxon>Geodermatophilus</taxon>
    </lineage>
</organism>